<reference evidence="4" key="3">
    <citation type="submission" date="2025-09" db="UniProtKB">
        <authorList>
            <consortium name="Ensembl"/>
        </authorList>
    </citation>
    <scope>IDENTIFICATION</scope>
</reference>
<dbReference type="SUPFAM" id="SSF57756">
    <property type="entry name" value="Retrovirus zinc finger-like domains"/>
    <property type="match status" value="1"/>
</dbReference>
<dbReference type="Pfam" id="PF00098">
    <property type="entry name" value="zf-CCHC"/>
    <property type="match status" value="1"/>
</dbReference>
<reference evidence="4" key="1">
    <citation type="submission" date="2020-06" db="EMBL/GenBank/DDBJ databases">
        <authorList>
            <consortium name="Wellcome Sanger Institute Data Sharing"/>
        </authorList>
    </citation>
    <scope>NUCLEOTIDE SEQUENCE [LARGE SCALE GENOMIC DNA]</scope>
</reference>
<evidence type="ECO:0000313" key="4">
    <source>
        <dbReference type="Ensembl" id="ENSGWIP00000046929.1"/>
    </source>
</evidence>
<keyword evidence="1" id="KW-0863">Zinc-finger</keyword>
<evidence type="ECO:0000313" key="5">
    <source>
        <dbReference type="Proteomes" id="UP000694680"/>
    </source>
</evidence>
<dbReference type="Gene3D" id="4.10.60.10">
    <property type="entry name" value="Zinc finger, CCHC-type"/>
    <property type="match status" value="1"/>
</dbReference>
<evidence type="ECO:0000256" key="2">
    <source>
        <dbReference type="SAM" id="MobiDB-lite"/>
    </source>
</evidence>
<protein>
    <recommendedName>
        <fullName evidence="3">CCHC-type domain-containing protein</fullName>
    </recommendedName>
</protein>
<dbReference type="SMART" id="SM00343">
    <property type="entry name" value="ZnF_C2HC"/>
    <property type="match status" value="1"/>
</dbReference>
<evidence type="ECO:0000256" key="1">
    <source>
        <dbReference type="PROSITE-ProRule" id="PRU00047"/>
    </source>
</evidence>
<dbReference type="GO" id="GO:0008270">
    <property type="term" value="F:zinc ion binding"/>
    <property type="evidence" value="ECO:0007669"/>
    <property type="project" value="UniProtKB-KW"/>
</dbReference>
<dbReference type="InterPro" id="IPR001878">
    <property type="entry name" value="Znf_CCHC"/>
</dbReference>
<sequence length="57" mass="5986">MSRSGRCYRCDEPGHIARDCPAPTPKARTPQPTGNGNGVNAVCVCWRPGEATGVLAC</sequence>
<reference evidence="4" key="2">
    <citation type="submission" date="2025-08" db="UniProtKB">
        <authorList>
            <consortium name="Ensembl"/>
        </authorList>
    </citation>
    <scope>IDENTIFICATION</scope>
</reference>
<dbReference type="GO" id="GO:0003676">
    <property type="term" value="F:nucleic acid binding"/>
    <property type="evidence" value="ECO:0007669"/>
    <property type="project" value="InterPro"/>
</dbReference>
<dbReference type="InterPro" id="IPR036875">
    <property type="entry name" value="Znf_CCHC_sf"/>
</dbReference>
<feature type="region of interest" description="Disordered" evidence="2">
    <location>
        <begin position="13"/>
        <end position="36"/>
    </location>
</feature>
<dbReference type="PROSITE" id="PS50158">
    <property type="entry name" value="ZF_CCHC"/>
    <property type="match status" value="1"/>
</dbReference>
<name>A0A8C5HK41_GOUWI</name>
<keyword evidence="1" id="KW-0862">Zinc</keyword>
<dbReference type="AlphaFoldDB" id="A0A8C5HK41"/>
<keyword evidence="1" id="KW-0479">Metal-binding</keyword>
<evidence type="ECO:0000259" key="3">
    <source>
        <dbReference type="PROSITE" id="PS50158"/>
    </source>
</evidence>
<feature type="domain" description="CCHC-type" evidence="3">
    <location>
        <begin position="6"/>
        <end position="21"/>
    </location>
</feature>
<proteinExistence type="predicted"/>
<dbReference type="Ensembl" id="ENSGWIT00000050780.1">
    <property type="protein sequence ID" value="ENSGWIP00000046929.1"/>
    <property type="gene ID" value="ENSGWIG00000023136.1"/>
</dbReference>
<dbReference type="Proteomes" id="UP000694680">
    <property type="component" value="Chromosome 22"/>
</dbReference>
<keyword evidence="5" id="KW-1185">Reference proteome</keyword>
<accession>A0A8C5HK41</accession>
<organism evidence="4 5">
    <name type="scientific">Gouania willdenowi</name>
    <name type="common">Blunt-snouted clingfish</name>
    <name type="synonym">Lepadogaster willdenowi</name>
    <dbReference type="NCBI Taxonomy" id="441366"/>
    <lineage>
        <taxon>Eukaryota</taxon>
        <taxon>Metazoa</taxon>
        <taxon>Chordata</taxon>
        <taxon>Craniata</taxon>
        <taxon>Vertebrata</taxon>
        <taxon>Euteleostomi</taxon>
        <taxon>Actinopterygii</taxon>
        <taxon>Neopterygii</taxon>
        <taxon>Teleostei</taxon>
        <taxon>Neoteleostei</taxon>
        <taxon>Acanthomorphata</taxon>
        <taxon>Ovalentaria</taxon>
        <taxon>Blenniimorphae</taxon>
        <taxon>Blenniiformes</taxon>
        <taxon>Gobiesocoidei</taxon>
        <taxon>Gobiesocidae</taxon>
        <taxon>Gobiesocinae</taxon>
        <taxon>Gouania</taxon>
    </lineage>
</organism>